<dbReference type="EMBL" id="UGLH01000006">
    <property type="protein sequence ID" value="STT83268.1"/>
    <property type="molecule type" value="Genomic_DNA"/>
</dbReference>
<feature type="compositionally biased region" description="Basic and acidic residues" evidence="1">
    <location>
        <begin position="192"/>
        <end position="205"/>
    </location>
</feature>
<evidence type="ECO:0000313" key="2">
    <source>
        <dbReference type="EMBL" id="STT83268.1"/>
    </source>
</evidence>
<accession>A0A377XKJ8</accession>
<proteinExistence type="predicted"/>
<dbReference type="AlphaFoldDB" id="A0A377XKJ8"/>
<name>A0A377XKJ8_KLEPN</name>
<feature type="region of interest" description="Disordered" evidence="1">
    <location>
        <begin position="182"/>
        <end position="220"/>
    </location>
</feature>
<reference evidence="2 3" key="1">
    <citation type="submission" date="2018-06" db="EMBL/GenBank/DDBJ databases">
        <authorList>
            <consortium name="Pathogen Informatics"/>
            <person name="Doyle S."/>
        </authorList>
    </citation>
    <scope>NUCLEOTIDE SEQUENCE [LARGE SCALE GENOMIC DNA]</scope>
    <source>
        <strain evidence="2 3">NCTC5047</strain>
    </source>
</reference>
<evidence type="ECO:0000256" key="1">
    <source>
        <dbReference type="SAM" id="MobiDB-lite"/>
    </source>
</evidence>
<sequence length="220" mass="23049">MGADNKIISGELSAAAISGLSAAQQGDNVIYFRSADAALAELTQPAPQEGLALEGVVEQSAFLGNLYRHSVRCHDRLLLADAAQCWPTKKPRSAPCANAGPAYFSFTTITVISACSFWGQSMLTKTKAAIVTTLFLSLGAQADTILNVATAGDQNMVDYVKTWLGPKFEAAHPGVKVRVIGTGPGDAGSNKIKREANGPAGERRAAVGYRRRGSAPEGGR</sequence>
<dbReference type="Proteomes" id="UP000254340">
    <property type="component" value="Unassembled WGS sequence"/>
</dbReference>
<evidence type="ECO:0000313" key="3">
    <source>
        <dbReference type="Proteomes" id="UP000254340"/>
    </source>
</evidence>
<protein>
    <submittedName>
        <fullName evidence="2">Periplasmic maltose-binding protein</fullName>
    </submittedName>
</protein>
<organism evidence="2 3">
    <name type="scientific">Klebsiella pneumoniae</name>
    <dbReference type="NCBI Taxonomy" id="573"/>
    <lineage>
        <taxon>Bacteria</taxon>
        <taxon>Pseudomonadati</taxon>
        <taxon>Pseudomonadota</taxon>
        <taxon>Gammaproteobacteria</taxon>
        <taxon>Enterobacterales</taxon>
        <taxon>Enterobacteriaceae</taxon>
        <taxon>Klebsiella/Raoultella group</taxon>
        <taxon>Klebsiella</taxon>
        <taxon>Klebsiella pneumoniae complex</taxon>
    </lineage>
</organism>
<gene>
    <name evidence="2" type="ORF">NCTC5047_04276</name>
</gene>